<accession>E0NJ73</accession>
<dbReference type="EMBL" id="AEEH01000014">
    <property type="protein sequence ID" value="EFM26192.1"/>
    <property type="molecule type" value="Genomic_DNA"/>
</dbReference>
<dbReference type="GO" id="GO:0015668">
    <property type="term" value="F:type III site-specific deoxyribonuclease activity"/>
    <property type="evidence" value="ECO:0007669"/>
    <property type="project" value="UniProtKB-EC"/>
</dbReference>
<keyword evidence="3" id="KW-0378">Hydrolase</keyword>
<dbReference type="eggNOG" id="COG3587">
    <property type="taxonomic scope" value="Bacteria"/>
</dbReference>
<dbReference type="EC" id="3.1.21.5" evidence="3"/>
<dbReference type="AlphaFoldDB" id="E0NJ73"/>
<dbReference type="InterPro" id="IPR050742">
    <property type="entry name" value="Helicase_Restrict-Modif_Enz"/>
</dbReference>
<evidence type="ECO:0000313" key="3">
    <source>
        <dbReference type="EMBL" id="EFM26192.1"/>
    </source>
</evidence>
<protein>
    <submittedName>
        <fullName evidence="3">Type III restriction enzyme, res subunit</fullName>
        <ecNumber evidence="3">3.1.21.5</ecNumber>
    </submittedName>
</protein>
<dbReference type="PANTHER" id="PTHR47396:SF1">
    <property type="entry name" value="ATP-DEPENDENT HELICASE IRC3-RELATED"/>
    <property type="match status" value="1"/>
</dbReference>
<dbReference type="Gene3D" id="3.40.50.300">
    <property type="entry name" value="P-loop containing nucleotide triphosphate hydrolases"/>
    <property type="match status" value="2"/>
</dbReference>
<name>E0NJ73_9FIRM</name>
<evidence type="ECO:0000313" key="4">
    <source>
        <dbReference type="Proteomes" id="UP000003280"/>
    </source>
</evidence>
<organism evidence="3 4">
    <name type="scientific">Peptoniphilus duerdenii ATCC BAA-1640</name>
    <dbReference type="NCBI Taxonomy" id="862517"/>
    <lineage>
        <taxon>Bacteria</taxon>
        <taxon>Bacillati</taxon>
        <taxon>Bacillota</taxon>
        <taxon>Tissierellia</taxon>
        <taxon>Tissierellales</taxon>
        <taxon>Peptoniphilaceae</taxon>
        <taxon>Peptoniphilus</taxon>
    </lineage>
</organism>
<feature type="domain" description="Helicase/UvrB N-terminal" evidence="1">
    <location>
        <begin position="30"/>
        <end position="273"/>
    </location>
</feature>
<proteinExistence type="predicted"/>
<dbReference type="Pfam" id="PF04851">
    <property type="entry name" value="ResIII"/>
    <property type="match status" value="1"/>
</dbReference>
<evidence type="ECO:0000259" key="2">
    <source>
        <dbReference type="Pfam" id="PF19778"/>
    </source>
</evidence>
<dbReference type="STRING" id="862517.HMPREF9225_0212"/>
<gene>
    <name evidence="3" type="ORF">HMPREF9225_0212</name>
</gene>
<sequence length="1003" mass="114961">MILKRILKLIWISDIKEVQVLELILERELDHQQKAVDAIISALDGITMVKPNLTYENPTFDRKELRLVNNLTEVQKNIRADYRGCRDDGDYLNLDIKMETGTGKTYVYTQTIYEMHKKFGFNKFIIAVPSLPIKAGTSQFIDDSYVKHHFSDACGYNCDIELGVLESPKKKKKGFLAMPPAVRDFVTGSCQNSNKIYVLLVNMQLLTNGNMLTRSDYDYLVEGFYRPFDALKATKPVVIIDEPHRFSREQKAYKTIVEELCPQIIIRYGATFPDTTVGKGRNKVTFKDFNNLVYELNSCDSFNLNLIKGIAKEHFEPLSKKEEKVKLLAVESKTSATFQFKKRGEETKTYTLTPGDSLSVIDSSFEGLTINAIGKNFIELVNGQVKYQGEEFNTDIYSSSYQEQMLKLAIQRHFETERQNFSGRQFKIKTLALFFIDDITSYRDSEDGKDAYLKMMFERLLLEKIEELLLTLPDNEQEYKDYLEASKADIPACHAGYFAQDNSDSDEAIANEVADILHNKKGLISLRKEDGSFNTRRFLFSKWTLKEGWDNPNVFTIAKLRSSGSDNSKLQEVGRGLRLPVDENGNRISNEEFKLNYIVDFTEADFAERLVDEINGELPETLTLSQDALDKVAKERDVDPDDLFIELMSKKYINRNYEIRTENRDAFYADYPEFATGVGSNKVTDVNKNKKEVIHVRKAVYYELKELWERINQKYYLFYDVDLTDEIPQALHDILRKVGTFGNVTLYSHRDQVAIEGNAMVVKDDTGVSYSIKRPIPYNEFLKRISQQTSIPITEIHKAMCELSKEKGIPEEYINEYSVANIVSAFTDWRIEKMQTRFKYKRSAQPVTVTALTYKDGTPRDVIKQGNVGTKFAEGTPSDKYLYDKIVFDSPLEKANIMTDIDEVVVYGKIPKSSVAIPTIVGENYSPDFMYVVKHKDGTKELNIIVETKLVENKSTLRGIEDAKIKCAEAFFKQLTSDGYTVSFHIQLSNKKVKQIIEDVIAG</sequence>
<keyword evidence="4" id="KW-1185">Reference proteome</keyword>
<dbReference type="HOGENOM" id="CLU_011799_1_0_9"/>
<feature type="domain" description="Type III restriction enzyme C-terminal endonuclease" evidence="2">
    <location>
        <begin position="880"/>
        <end position="985"/>
    </location>
</feature>
<dbReference type="GO" id="GO:0005829">
    <property type="term" value="C:cytosol"/>
    <property type="evidence" value="ECO:0007669"/>
    <property type="project" value="TreeGrafter"/>
</dbReference>
<reference evidence="3 4" key="1">
    <citation type="submission" date="2010-07" db="EMBL/GenBank/DDBJ databases">
        <authorList>
            <person name="Muzny D."/>
            <person name="Qin X."/>
            <person name="Deng J."/>
            <person name="Jiang H."/>
            <person name="Liu Y."/>
            <person name="Qu J."/>
            <person name="Song X.-Z."/>
            <person name="Zhang L."/>
            <person name="Thornton R."/>
            <person name="Coyle M."/>
            <person name="Francisco L."/>
            <person name="Jackson L."/>
            <person name="Javaid M."/>
            <person name="Korchina V."/>
            <person name="Kovar C."/>
            <person name="Mata R."/>
            <person name="Mathew T."/>
            <person name="Ngo R."/>
            <person name="Nguyen L."/>
            <person name="Nguyen N."/>
            <person name="Okwuonu G."/>
            <person name="Ongeri F."/>
            <person name="Pham C."/>
            <person name="Simmons D."/>
            <person name="Wilczek-Boney K."/>
            <person name="Hale W."/>
            <person name="Jakkamsetti A."/>
            <person name="Pham P."/>
            <person name="Ruth R."/>
            <person name="San Lucas F."/>
            <person name="Warren J."/>
            <person name="Zhang J."/>
            <person name="Zhao Z."/>
            <person name="Zhou C."/>
            <person name="Zhu D."/>
            <person name="Lee S."/>
            <person name="Bess C."/>
            <person name="Blankenburg K."/>
            <person name="Forbes L."/>
            <person name="Fu Q."/>
            <person name="Gubbala S."/>
            <person name="Hirani K."/>
            <person name="Jayaseelan J.C."/>
            <person name="Lara F."/>
            <person name="Munidasa M."/>
            <person name="Palculict T."/>
            <person name="Patil S."/>
            <person name="Pu L.-L."/>
            <person name="Saada N."/>
            <person name="Tang L."/>
            <person name="Weissenberger G."/>
            <person name="Zhu Y."/>
            <person name="Hemphill L."/>
            <person name="Shang Y."/>
            <person name="Youmans B."/>
            <person name="Ayvaz T."/>
            <person name="Ross M."/>
            <person name="Santibanez J."/>
            <person name="Aqrawi P."/>
            <person name="Gross S."/>
            <person name="Joshi V."/>
            <person name="Fowler G."/>
            <person name="Nazareth L."/>
            <person name="Reid J."/>
            <person name="Worley K."/>
            <person name="Petrosino J."/>
            <person name="Highlander S."/>
            <person name="Gibbs R."/>
        </authorList>
    </citation>
    <scope>NUCLEOTIDE SEQUENCE [LARGE SCALE GENOMIC DNA]</scope>
    <source>
        <strain evidence="3 4">ATCC BAA-1640</strain>
    </source>
</reference>
<evidence type="ECO:0000259" key="1">
    <source>
        <dbReference type="Pfam" id="PF04851"/>
    </source>
</evidence>
<dbReference type="PANTHER" id="PTHR47396">
    <property type="entry name" value="TYPE I RESTRICTION ENZYME ECOKI R PROTEIN"/>
    <property type="match status" value="1"/>
</dbReference>
<dbReference type="InterPro" id="IPR006935">
    <property type="entry name" value="Helicase/UvrB_N"/>
</dbReference>
<comment type="caution">
    <text evidence="3">The sequence shown here is derived from an EMBL/GenBank/DDBJ whole genome shotgun (WGS) entry which is preliminary data.</text>
</comment>
<dbReference type="GO" id="GO:0003677">
    <property type="term" value="F:DNA binding"/>
    <property type="evidence" value="ECO:0007669"/>
    <property type="project" value="InterPro"/>
</dbReference>
<dbReference type="Proteomes" id="UP000003280">
    <property type="component" value="Unassembled WGS sequence"/>
</dbReference>
<dbReference type="NCBIfam" id="NF012027">
    <property type="entry name" value="PRK15483.1"/>
    <property type="match status" value="1"/>
</dbReference>
<dbReference type="Pfam" id="PF19778">
    <property type="entry name" value="RE_endonuc"/>
    <property type="match status" value="1"/>
</dbReference>
<dbReference type="GO" id="GO:0005524">
    <property type="term" value="F:ATP binding"/>
    <property type="evidence" value="ECO:0007669"/>
    <property type="project" value="InterPro"/>
</dbReference>
<dbReference type="InterPro" id="IPR045572">
    <property type="entry name" value="RE_endonuc_C"/>
</dbReference>
<dbReference type="InterPro" id="IPR027417">
    <property type="entry name" value="P-loop_NTPase"/>
</dbReference>
<dbReference type="SUPFAM" id="SSF52540">
    <property type="entry name" value="P-loop containing nucleoside triphosphate hydrolases"/>
    <property type="match status" value="2"/>
</dbReference>